<feature type="region of interest" description="Disordered" evidence="1">
    <location>
        <begin position="104"/>
        <end position="124"/>
    </location>
</feature>
<feature type="compositionally biased region" description="Basic and acidic residues" evidence="1">
    <location>
        <begin position="398"/>
        <end position="414"/>
    </location>
</feature>
<dbReference type="RefSeq" id="XP_020548824.1">
    <property type="nucleotide sequence ID" value="XM_020693165.1"/>
</dbReference>
<gene>
    <name evidence="3" type="primary">LOC105161145</name>
</gene>
<feature type="region of interest" description="Disordered" evidence="1">
    <location>
        <begin position="1"/>
        <end position="50"/>
    </location>
</feature>
<feature type="compositionally biased region" description="Basic and acidic residues" evidence="1">
    <location>
        <begin position="427"/>
        <end position="440"/>
    </location>
</feature>
<evidence type="ECO:0000313" key="3">
    <source>
        <dbReference type="RefSeq" id="XP_020548824.1"/>
    </source>
</evidence>
<feature type="compositionally biased region" description="Polar residues" evidence="1">
    <location>
        <begin position="13"/>
        <end position="24"/>
    </location>
</feature>
<organism evidence="2 3">
    <name type="scientific">Sesamum indicum</name>
    <name type="common">Oriental sesame</name>
    <name type="synonym">Sesamum orientale</name>
    <dbReference type="NCBI Taxonomy" id="4182"/>
    <lineage>
        <taxon>Eukaryota</taxon>
        <taxon>Viridiplantae</taxon>
        <taxon>Streptophyta</taxon>
        <taxon>Embryophyta</taxon>
        <taxon>Tracheophyta</taxon>
        <taxon>Spermatophyta</taxon>
        <taxon>Magnoliopsida</taxon>
        <taxon>eudicotyledons</taxon>
        <taxon>Gunneridae</taxon>
        <taxon>Pentapetalae</taxon>
        <taxon>asterids</taxon>
        <taxon>lamiids</taxon>
        <taxon>Lamiales</taxon>
        <taxon>Pedaliaceae</taxon>
        <taxon>Sesamum</taxon>
    </lineage>
</organism>
<reference evidence="3" key="1">
    <citation type="submission" date="2025-08" db="UniProtKB">
        <authorList>
            <consortium name="RefSeq"/>
        </authorList>
    </citation>
    <scope>IDENTIFICATION</scope>
</reference>
<sequence>MDLSTTSRKELSGRSSITVDSKSATAAVDEKTSSNHNSTSLPSPKFSSVVSPTSLILGTSKLSSSVSASKIWRHTERRKGIGHVSLSTCSSSLSNGLSCLPPGGSTSPLASNSPSPVCNKQRSNEAKVRKIFPGPFQNDGKEASNLRISLNSPLGSHKDYSSQAMISCRPSRLRPPAPQIRFFDENTPPKYDGTTRSRKIPRKVVPGESLQESRIGNRHASACVKLPSPRSGTTGKNIKRSKIDYTNPFMKIGSADDVGNRSVNKHGPNSCQEENKRRDKLKNKAREGSRRPELEVEKSSDLENGKENTSRSSDQLGNLIEHFDAIDLNQEKRQELKRKQAGLRSARNKNDVQNNGIPAYTLIKKETHMLESPRSGKDAASISGMRAPLADKTSARNLSEEFRFPTEPKKERLVQRAAVFGSSGSATRDKENNEKAKLPH</sequence>
<name>A0A8M8UXY7_SESIN</name>
<dbReference type="AlphaFoldDB" id="A0A8M8UXY7"/>
<accession>A0A8M8UXY7</accession>
<feature type="compositionally biased region" description="Polar residues" evidence="1">
    <location>
        <begin position="106"/>
        <end position="121"/>
    </location>
</feature>
<feature type="region of interest" description="Disordered" evidence="1">
    <location>
        <begin position="369"/>
        <end position="440"/>
    </location>
</feature>
<feature type="region of interest" description="Disordered" evidence="1">
    <location>
        <begin position="150"/>
        <end position="214"/>
    </location>
</feature>
<keyword evidence="2" id="KW-1185">Reference proteome</keyword>
<dbReference type="OrthoDB" id="914017at2759"/>
<proteinExistence type="predicted"/>
<evidence type="ECO:0000256" key="1">
    <source>
        <dbReference type="SAM" id="MobiDB-lite"/>
    </source>
</evidence>
<feature type="region of interest" description="Disordered" evidence="1">
    <location>
        <begin position="253"/>
        <end position="315"/>
    </location>
</feature>
<feature type="compositionally biased region" description="Polar residues" evidence="1">
    <location>
        <begin position="34"/>
        <end position="50"/>
    </location>
</feature>
<protein>
    <submittedName>
        <fullName evidence="3">Uncharacterized protein LOC105161145</fullName>
    </submittedName>
</protein>
<evidence type="ECO:0000313" key="2">
    <source>
        <dbReference type="Proteomes" id="UP000504604"/>
    </source>
</evidence>
<feature type="compositionally biased region" description="Basic and acidic residues" evidence="1">
    <location>
        <begin position="273"/>
        <end position="309"/>
    </location>
</feature>
<dbReference type="KEGG" id="sind:105161145"/>
<dbReference type="Proteomes" id="UP000504604">
    <property type="component" value="Linkage group LG4"/>
</dbReference>
<dbReference type="GeneID" id="105161145"/>